<dbReference type="GO" id="GO:0016705">
    <property type="term" value="F:oxidoreductase activity, acting on paired donors, with incorporation or reduction of molecular oxygen"/>
    <property type="evidence" value="ECO:0007669"/>
    <property type="project" value="InterPro"/>
</dbReference>
<name>A0A9P7YTL1_9HELO</name>
<gene>
    <name evidence="1" type="ORF">BJ875DRAFT_348045</name>
</gene>
<dbReference type="GO" id="GO:0005506">
    <property type="term" value="F:iron ion binding"/>
    <property type="evidence" value="ECO:0007669"/>
    <property type="project" value="InterPro"/>
</dbReference>
<feature type="non-terminal residue" evidence="1">
    <location>
        <position position="1"/>
    </location>
</feature>
<proteinExistence type="predicted"/>
<dbReference type="GO" id="GO:0020037">
    <property type="term" value="F:heme binding"/>
    <property type="evidence" value="ECO:0007669"/>
    <property type="project" value="InterPro"/>
</dbReference>
<dbReference type="EMBL" id="MU251363">
    <property type="protein sequence ID" value="KAG9238985.1"/>
    <property type="molecule type" value="Genomic_DNA"/>
</dbReference>
<organism evidence="1 2">
    <name type="scientific">Amylocarpus encephaloides</name>
    <dbReference type="NCBI Taxonomy" id="45428"/>
    <lineage>
        <taxon>Eukaryota</taxon>
        <taxon>Fungi</taxon>
        <taxon>Dikarya</taxon>
        <taxon>Ascomycota</taxon>
        <taxon>Pezizomycotina</taxon>
        <taxon>Leotiomycetes</taxon>
        <taxon>Helotiales</taxon>
        <taxon>Helotiales incertae sedis</taxon>
        <taxon>Amylocarpus</taxon>
    </lineage>
</organism>
<evidence type="ECO:0000313" key="1">
    <source>
        <dbReference type="EMBL" id="KAG9238985.1"/>
    </source>
</evidence>
<dbReference type="Proteomes" id="UP000824998">
    <property type="component" value="Unassembled WGS sequence"/>
</dbReference>
<dbReference type="OrthoDB" id="10029320at2759"/>
<reference evidence="1" key="1">
    <citation type="journal article" date="2021" name="IMA Fungus">
        <title>Genomic characterization of three marine fungi, including Emericellopsis atlantica sp. nov. with signatures of a generalist lifestyle and marine biomass degradation.</title>
        <authorList>
            <person name="Hagestad O.C."/>
            <person name="Hou L."/>
            <person name="Andersen J.H."/>
            <person name="Hansen E.H."/>
            <person name="Altermark B."/>
            <person name="Li C."/>
            <person name="Kuhnert E."/>
            <person name="Cox R.J."/>
            <person name="Crous P.W."/>
            <person name="Spatafora J.W."/>
            <person name="Lail K."/>
            <person name="Amirebrahimi M."/>
            <person name="Lipzen A."/>
            <person name="Pangilinan J."/>
            <person name="Andreopoulos W."/>
            <person name="Hayes R.D."/>
            <person name="Ng V."/>
            <person name="Grigoriev I.V."/>
            <person name="Jackson S.A."/>
            <person name="Sutton T.D.S."/>
            <person name="Dobson A.D.W."/>
            <person name="Rama T."/>
        </authorList>
    </citation>
    <scope>NUCLEOTIDE SEQUENCE</scope>
    <source>
        <strain evidence="1">TRa018bII</strain>
    </source>
</reference>
<sequence>FEFGPRNCIGQGLVMNEPKKILALTVREFDIKDAYEGFDDMVTVDGGRAYQFEKGGAHPADHLPCRV</sequence>
<dbReference type="Gene3D" id="1.10.630.10">
    <property type="entry name" value="Cytochrome P450"/>
    <property type="match status" value="1"/>
</dbReference>
<dbReference type="GO" id="GO:0004497">
    <property type="term" value="F:monooxygenase activity"/>
    <property type="evidence" value="ECO:0007669"/>
    <property type="project" value="InterPro"/>
</dbReference>
<dbReference type="InterPro" id="IPR001128">
    <property type="entry name" value="Cyt_P450"/>
</dbReference>
<comment type="caution">
    <text evidence="1">The sequence shown here is derived from an EMBL/GenBank/DDBJ whole genome shotgun (WGS) entry which is preliminary data.</text>
</comment>
<evidence type="ECO:0008006" key="3">
    <source>
        <dbReference type="Google" id="ProtNLM"/>
    </source>
</evidence>
<keyword evidence="2" id="KW-1185">Reference proteome</keyword>
<accession>A0A9P7YTL1</accession>
<evidence type="ECO:0000313" key="2">
    <source>
        <dbReference type="Proteomes" id="UP000824998"/>
    </source>
</evidence>
<dbReference type="Pfam" id="PF00067">
    <property type="entry name" value="p450"/>
    <property type="match status" value="1"/>
</dbReference>
<protein>
    <recommendedName>
        <fullName evidence="3">Cytochrome P450</fullName>
    </recommendedName>
</protein>
<dbReference type="AlphaFoldDB" id="A0A9P7YTL1"/>
<dbReference type="InterPro" id="IPR036396">
    <property type="entry name" value="Cyt_P450_sf"/>
</dbReference>
<feature type="non-terminal residue" evidence="1">
    <location>
        <position position="67"/>
    </location>
</feature>
<dbReference type="SUPFAM" id="SSF48264">
    <property type="entry name" value="Cytochrome P450"/>
    <property type="match status" value="1"/>
</dbReference>